<dbReference type="Proteomes" id="UP001243375">
    <property type="component" value="Unassembled WGS sequence"/>
</dbReference>
<evidence type="ECO:0000313" key="1">
    <source>
        <dbReference type="EMBL" id="KAJ9125218.1"/>
    </source>
</evidence>
<accession>A0ACC2XMZ1</accession>
<proteinExistence type="predicted"/>
<name>A0ACC2XMZ1_9TREE</name>
<reference evidence="1" key="1">
    <citation type="submission" date="2023-04" db="EMBL/GenBank/DDBJ databases">
        <title>Draft Genome sequencing of Naganishia species isolated from polar environments using Oxford Nanopore Technology.</title>
        <authorList>
            <person name="Leo P."/>
            <person name="Venkateswaran K."/>
        </authorList>
    </citation>
    <scope>NUCLEOTIDE SEQUENCE</scope>
    <source>
        <strain evidence="1">MNA-CCFEE 5425</strain>
    </source>
</reference>
<protein>
    <submittedName>
        <fullName evidence="1">Uncharacterized protein</fullName>
    </submittedName>
</protein>
<organism evidence="1 2">
    <name type="scientific">Naganishia vaughanmartiniae</name>
    <dbReference type="NCBI Taxonomy" id="1424756"/>
    <lineage>
        <taxon>Eukaryota</taxon>
        <taxon>Fungi</taxon>
        <taxon>Dikarya</taxon>
        <taxon>Basidiomycota</taxon>
        <taxon>Agaricomycotina</taxon>
        <taxon>Tremellomycetes</taxon>
        <taxon>Filobasidiales</taxon>
        <taxon>Filobasidiaceae</taxon>
        <taxon>Naganishia</taxon>
    </lineage>
</organism>
<comment type="caution">
    <text evidence="1">The sequence shown here is derived from an EMBL/GenBank/DDBJ whole genome shotgun (WGS) entry which is preliminary data.</text>
</comment>
<sequence>MPLETMSLPQRVRHRVRFSALASSSPSYDADTCCLRLPRASRMADEYVPTVFENLCKLTTSPLDPSKTVELALWDTAGQEDFDRIRPLSYAGVDVVLVVFAVNYRTSLANVVDKWAPEISHFTPSTPLLLIGTKIDLRSSPTELGLLRAQGTSPVTALEGDQVAKEIGARGYLECSALTGEGVQDVFREALRVCLKGRAGRKRDAGASGSSGGGRGGGERKKSKCVVL</sequence>
<dbReference type="EMBL" id="JASBWU010000001">
    <property type="protein sequence ID" value="KAJ9125218.1"/>
    <property type="molecule type" value="Genomic_DNA"/>
</dbReference>
<evidence type="ECO:0000313" key="2">
    <source>
        <dbReference type="Proteomes" id="UP001243375"/>
    </source>
</evidence>
<keyword evidence="2" id="KW-1185">Reference proteome</keyword>
<gene>
    <name evidence="1" type="ORF">QFC22_000172</name>
</gene>